<dbReference type="PANTHER" id="PTHR38812">
    <property type="entry name" value="MU-LIKE PROPHAGE FLUMU PROTEIN GP42"/>
    <property type="match status" value="1"/>
</dbReference>
<keyword evidence="1" id="KW-0812">Transmembrane</keyword>
<organism evidence="2">
    <name type="scientific">Myoviridae sp. ctZgq1</name>
    <dbReference type="NCBI Taxonomy" id="2826666"/>
    <lineage>
        <taxon>Viruses</taxon>
        <taxon>Duplodnaviria</taxon>
        <taxon>Heunggongvirae</taxon>
        <taxon>Uroviricota</taxon>
        <taxon>Caudoviricetes</taxon>
    </lineage>
</organism>
<evidence type="ECO:0000256" key="1">
    <source>
        <dbReference type="SAM" id="Phobius"/>
    </source>
</evidence>
<dbReference type="PANTHER" id="PTHR38812:SF2">
    <property type="entry name" value="MU-LIKE PROPHAGE FLUMU PROTEIN GP42"/>
    <property type="match status" value="1"/>
</dbReference>
<keyword evidence="1" id="KW-1133">Transmembrane helix</keyword>
<keyword evidence="1" id="KW-0472">Membrane</keyword>
<feature type="transmembrane region" description="Helical" evidence="1">
    <location>
        <begin position="363"/>
        <end position="384"/>
    </location>
</feature>
<reference evidence="2" key="1">
    <citation type="journal article" date="2021" name="Proc. Natl. Acad. Sci. U.S.A.">
        <title>A Catalog of Tens of Thousands of Viruses from Human Metagenomes Reveals Hidden Associations with Chronic Diseases.</title>
        <authorList>
            <person name="Tisza M.J."/>
            <person name="Buck C.B."/>
        </authorList>
    </citation>
    <scope>NUCLEOTIDE SEQUENCE</scope>
    <source>
        <strain evidence="2">CtZgq1</strain>
    </source>
</reference>
<feature type="transmembrane region" description="Helical" evidence="1">
    <location>
        <begin position="304"/>
        <end position="328"/>
    </location>
</feature>
<feature type="transmembrane region" description="Helical" evidence="1">
    <location>
        <begin position="515"/>
        <end position="534"/>
    </location>
</feature>
<feature type="transmembrane region" description="Helical" evidence="1">
    <location>
        <begin position="261"/>
        <end position="283"/>
    </location>
</feature>
<sequence>MNSIMGNLDKLKDEFTKTGGTLGDLEGKLSKLPSLLMGIGGATTALGASLTAPFIGMAKASVQAGATLENQMSMLSTLYGSAEKGKEAYLWAQKFAAESPMALGDVIGMMQTLKPIGADVQKMYATANGGMQGLLKFITDFSASRPDVPVFRIQSALRNLAGGNYQSIQQIFDLPNDVIARMKQGKDIGEKIAIAVNGLGVSGFTEKMNGSWTQMMSNLEDSWEAFKTNIANSGVFDTAKGYLKEFFDVINNLTNEDFKNMASPIAEGITMILAPVGVLVKVLKSLVETYRDLSREYPELIGGIMKLVTAFGTLLTVVGSGIMLYGLFLKLSSAYSSFMMSTVGTTRLLTAMRIGFMAVARSIWATTLSMAPFIALAGLVYLAWRTNFGGLRDFTESVLTRLVDIFNILVDFLDGKLSKKNFNLAKQYGMLEFLATWAEASRVAQAFVNGIKTGIQETLKWFDDLNTKYTNFKKFLGIRDADHNKDNMNANPTEKDGQTQVNAGLVNITNEQAEAWGNVASIAIMASVAFKLLWSVMKPLVTVAKALWGVLKFIAPVFRVIMSAGMTLARVLFIVIGAIATVLGVPVWIVGVVVALIVGLIALIVTYWDELCAFFDGVWQSILEGFNAFCTLVGEGFNAISALCQSVWEAITGFISSAIDSAIATFDNLYASVTSIMSSIYDYVSSVWNSIKETLSHPIDAVVNFIKGGDSSAMQASGDMIALANGGVITKPTPALVGEAGYPEVVVPIDNSQNAIGLWKTAGQMLGLIGNDTDNQSAIDYNRTTSTLNSGFSNVAKSISRQNSGGESTTIDSSDNRVIFGEGSIVIYATPNQDPYAVAREVMAQAERKAEIRDMMKR</sequence>
<name>A0A8S5LXL2_9CAUD</name>
<dbReference type="EMBL" id="BK014762">
    <property type="protein sequence ID" value="DAD74547.1"/>
    <property type="molecule type" value="Genomic_DNA"/>
</dbReference>
<proteinExistence type="predicted"/>
<protein>
    <submittedName>
        <fullName evidence="2">Tail tape measure</fullName>
    </submittedName>
</protein>
<dbReference type="InterPro" id="IPR053058">
    <property type="entry name" value="Mulikevirus_tape_measure"/>
</dbReference>
<accession>A0A8S5LXL2</accession>
<feature type="transmembrane region" description="Helical" evidence="1">
    <location>
        <begin position="572"/>
        <end position="605"/>
    </location>
</feature>
<evidence type="ECO:0000313" key="2">
    <source>
        <dbReference type="EMBL" id="DAD74547.1"/>
    </source>
</evidence>